<dbReference type="OrthoDB" id="9805807at2"/>
<dbReference type="InterPro" id="IPR015422">
    <property type="entry name" value="PyrdxlP-dep_Trfase_small"/>
</dbReference>
<dbReference type="CDD" id="cd00614">
    <property type="entry name" value="CGS_like"/>
    <property type="match status" value="1"/>
</dbReference>
<dbReference type="EMBL" id="PEIB01000013">
    <property type="protein sequence ID" value="RXJ73013.1"/>
    <property type="molecule type" value="Genomic_DNA"/>
</dbReference>
<name>A0A4Q0YR13_9GAMM</name>
<dbReference type="InterPro" id="IPR015421">
    <property type="entry name" value="PyrdxlP-dep_Trfase_major"/>
</dbReference>
<dbReference type="GO" id="GO:0019343">
    <property type="term" value="P:cysteine biosynthetic process via cystathionine"/>
    <property type="evidence" value="ECO:0007669"/>
    <property type="project" value="TreeGrafter"/>
</dbReference>
<evidence type="ECO:0000313" key="6">
    <source>
        <dbReference type="EMBL" id="RXJ73013.1"/>
    </source>
</evidence>
<evidence type="ECO:0000256" key="1">
    <source>
        <dbReference type="ARBA" id="ARBA00001933"/>
    </source>
</evidence>
<evidence type="ECO:0000256" key="5">
    <source>
        <dbReference type="RuleBase" id="RU362118"/>
    </source>
</evidence>
<dbReference type="Gene3D" id="3.40.640.10">
    <property type="entry name" value="Type I PLP-dependent aspartate aminotransferase-like (Major domain)"/>
    <property type="match status" value="1"/>
</dbReference>
<gene>
    <name evidence="6" type="ORF">CS022_11995</name>
</gene>
<keyword evidence="7" id="KW-1185">Reference proteome</keyword>
<dbReference type="Pfam" id="PF01053">
    <property type="entry name" value="Cys_Met_Meta_PP"/>
    <property type="match status" value="1"/>
</dbReference>
<keyword evidence="3 4" id="KW-0663">Pyridoxal phosphate</keyword>
<sequence>MTTRKIATIAIHGGNQQDKGNNAIFPPITTASSFVQPNLGEGGDFSYSRCDNPTRQAYESALAALEDGIYATATASGMAATSLVLELLPKDAHLIVMSSVYGGTYRLFEDLRTRTSGLTFTYVNLNDTQAVISAIQSNTAMIWIETPTNPLLELVDMSAICNVAKDNNLLTCVDNTFSTAWNQRPLSHGADIVMLSTSKYIGGHSDLIGGALITARDDLAISLDKLKTTVGAIASPFDAYLALRGLKTLDVRMERQCANALKIAEYLSSHSEILEVHYPGLPSHPQHALCKSQMRAGGAVVTIRLKGNEDTVKRFIGRLELFVLAESLGGVESMVNHTASMSHGSVPQKEREAMGIYFETLRLSIGIEDGDDLMDDLKHALAP</sequence>
<dbReference type="PIRSF" id="PIRSF001434">
    <property type="entry name" value="CGS"/>
    <property type="match status" value="1"/>
</dbReference>
<dbReference type="Proteomes" id="UP000290287">
    <property type="component" value="Unassembled WGS sequence"/>
</dbReference>
<organism evidence="6 7">
    <name type="scientific">Veronia nyctiphanis</name>
    <dbReference type="NCBI Taxonomy" id="1278244"/>
    <lineage>
        <taxon>Bacteria</taxon>
        <taxon>Pseudomonadati</taxon>
        <taxon>Pseudomonadota</taxon>
        <taxon>Gammaproteobacteria</taxon>
        <taxon>Vibrionales</taxon>
        <taxon>Vibrionaceae</taxon>
        <taxon>Veronia</taxon>
    </lineage>
</organism>
<dbReference type="PANTHER" id="PTHR11808:SF75">
    <property type="entry name" value="CYSTATHIONINE GAMMA-SYNTHASE"/>
    <property type="match status" value="1"/>
</dbReference>
<dbReference type="Gene3D" id="3.90.1150.10">
    <property type="entry name" value="Aspartate Aminotransferase, domain 1"/>
    <property type="match status" value="1"/>
</dbReference>
<dbReference type="FunFam" id="3.90.1150.10:FF:000033">
    <property type="entry name" value="Cystathionine gamma-synthase"/>
    <property type="match status" value="1"/>
</dbReference>
<comment type="cofactor">
    <cofactor evidence="1 5">
        <name>pyridoxal 5'-phosphate</name>
        <dbReference type="ChEBI" id="CHEBI:597326"/>
    </cofactor>
</comment>
<evidence type="ECO:0000256" key="4">
    <source>
        <dbReference type="PIRSR" id="PIRSR001434-2"/>
    </source>
</evidence>
<dbReference type="SUPFAM" id="SSF53383">
    <property type="entry name" value="PLP-dependent transferases"/>
    <property type="match status" value="1"/>
</dbReference>
<dbReference type="InterPro" id="IPR000277">
    <property type="entry name" value="Cys/Met-Metab_PyrdxlP-dep_enz"/>
</dbReference>
<evidence type="ECO:0000313" key="7">
    <source>
        <dbReference type="Proteomes" id="UP000290287"/>
    </source>
</evidence>
<dbReference type="GO" id="GO:0004123">
    <property type="term" value="F:cystathionine gamma-lyase activity"/>
    <property type="evidence" value="ECO:0007669"/>
    <property type="project" value="TreeGrafter"/>
</dbReference>
<dbReference type="GO" id="GO:0019346">
    <property type="term" value="P:transsulfuration"/>
    <property type="evidence" value="ECO:0007669"/>
    <property type="project" value="InterPro"/>
</dbReference>
<dbReference type="FunFam" id="3.40.640.10:FF:000009">
    <property type="entry name" value="Cystathionine gamma-synthase homolog"/>
    <property type="match status" value="1"/>
</dbReference>
<comment type="similarity">
    <text evidence="2 5">Belongs to the trans-sulfuration enzymes family.</text>
</comment>
<comment type="caution">
    <text evidence="6">The sequence shown here is derived from an EMBL/GenBank/DDBJ whole genome shotgun (WGS) entry which is preliminary data.</text>
</comment>
<dbReference type="GO" id="GO:0009086">
    <property type="term" value="P:methionine biosynthetic process"/>
    <property type="evidence" value="ECO:0007669"/>
    <property type="project" value="UniProtKB-ARBA"/>
</dbReference>
<evidence type="ECO:0000256" key="3">
    <source>
        <dbReference type="ARBA" id="ARBA00022898"/>
    </source>
</evidence>
<accession>A0A4Q0YR13</accession>
<dbReference type="GO" id="GO:0030170">
    <property type="term" value="F:pyridoxal phosphate binding"/>
    <property type="evidence" value="ECO:0007669"/>
    <property type="project" value="InterPro"/>
</dbReference>
<feature type="modified residue" description="N6-(pyridoxal phosphate)lysine" evidence="4">
    <location>
        <position position="199"/>
    </location>
</feature>
<proteinExistence type="inferred from homology"/>
<dbReference type="GO" id="GO:0003962">
    <property type="term" value="F:cystathionine gamma-synthase activity"/>
    <property type="evidence" value="ECO:0007669"/>
    <property type="project" value="TreeGrafter"/>
</dbReference>
<reference evidence="6 7" key="1">
    <citation type="submission" date="2017-10" db="EMBL/GenBank/DDBJ databases">
        <title>Nyctiphanis sp. nov., isolated from the stomach of the euphausiid Nyctiphanes simplex (Hansen, 1911) in the Gulf of California.</title>
        <authorList>
            <person name="Gomez-Gil B."/>
            <person name="Aguilar-Mendez M."/>
            <person name="Lopez-Cortes A."/>
            <person name="Gomez-Gutierrez J."/>
            <person name="Roque A."/>
            <person name="Lang E."/>
            <person name="Gonzalez-Castillo A."/>
        </authorList>
    </citation>
    <scope>NUCLEOTIDE SEQUENCE [LARGE SCALE GENOMIC DNA]</scope>
    <source>
        <strain evidence="6 7">CAIM 600</strain>
    </source>
</reference>
<protein>
    <submittedName>
        <fullName evidence="6">Cystathionine beta-lyase</fullName>
    </submittedName>
</protein>
<dbReference type="RefSeq" id="WP_129122455.1">
    <property type="nucleotide sequence ID" value="NZ_PEIB01000013.1"/>
</dbReference>
<dbReference type="GO" id="GO:0005737">
    <property type="term" value="C:cytoplasm"/>
    <property type="evidence" value="ECO:0007669"/>
    <property type="project" value="TreeGrafter"/>
</dbReference>
<keyword evidence="6" id="KW-0456">Lyase</keyword>
<dbReference type="AlphaFoldDB" id="A0A4Q0YR13"/>
<evidence type="ECO:0000256" key="2">
    <source>
        <dbReference type="ARBA" id="ARBA00009077"/>
    </source>
</evidence>
<dbReference type="InterPro" id="IPR015424">
    <property type="entry name" value="PyrdxlP-dep_Trfase"/>
</dbReference>
<dbReference type="PANTHER" id="PTHR11808">
    <property type="entry name" value="TRANS-SULFURATION ENZYME FAMILY MEMBER"/>
    <property type="match status" value="1"/>
</dbReference>